<dbReference type="Pfam" id="PF02618">
    <property type="entry name" value="YceG"/>
    <property type="match status" value="1"/>
</dbReference>
<comment type="similarity">
    <text evidence="7">Belongs to the transglycosylase MltG family.</text>
</comment>
<dbReference type="GO" id="GO:0008932">
    <property type="term" value="F:lytic endotransglycosylase activity"/>
    <property type="evidence" value="ECO:0007669"/>
    <property type="project" value="UniProtKB-UniRule"/>
</dbReference>
<name>A0A1H0P2S4_SELRU</name>
<dbReference type="Proteomes" id="UP000182412">
    <property type="component" value="Unassembled WGS sequence"/>
</dbReference>
<dbReference type="GO" id="GO:0009252">
    <property type="term" value="P:peptidoglycan biosynthetic process"/>
    <property type="evidence" value="ECO:0007669"/>
    <property type="project" value="UniProtKB-UniRule"/>
</dbReference>
<evidence type="ECO:0000313" key="9">
    <source>
        <dbReference type="Proteomes" id="UP000182412"/>
    </source>
</evidence>
<evidence type="ECO:0000256" key="5">
    <source>
        <dbReference type="ARBA" id="ARBA00023239"/>
    </source>
</evidence>
<feature type="site" description="Important for catalytic activity" evidence="7">
    <location>
        <position position="265"/>
    </location>
</feature>
<comment type="subcellular location">
    <subcellularLocation>
        <location evidence="7">Cell membrane</location>
        <topology evidence="7">Single-pass membrane protein</topology>
    </subcellularLocation>
</comment>
<dbReference type="HAMAP" id="MF_02065">
    <property type="entry name" value="MltG"/>
    <property type="match status" value="1"/>
</dbReference>
<organism evidence="8 9">
    <name type="scientific">Selenomonas ruminantium</name>
    <dbReference type="NCBI Taxonomy" id="971"/>
    <lineage>
        <taxon>Bacteria</taxon>
        <taxon>Bacillati</taxon>
        <taxon>Bacillota</taxon>
        <taxon>Negativicutes</taxon>
        <taxon>Selenomonadales</taxon>
        <taxon>Selenomonadaceae</taxon>
        <taxon>Selenomonas</taxon>
    </lineage>
</organism>
<feature type="transmembrane region" description="Helical" evidence="7">
    <location>
        <begin position="48"/>
        <end position="68"/>
    </location>
</feature>
<evidence type="ECO:0000256" key="4">
    <source>
        <dbReference type="ARBA" id="ARBA00023136"/>
    </source>
</evidence>
<dbReference type="Gene3D" id="3.30.160.60">
    <property type="entry name" value="Classic Zinc Finger"/>
    <property type="match status" value="1"/>
</dbReference>
<dbReference type="EC" id="4.2.2.29" evidence="7"/>
<protein>
    <recommendedName>
        <fullName evidence="7">Endolytic murein transglycosylase</fullName>
        <ecNumber evidence="7">4.2.2.29</ecNumber>
    </recommendedName>
    <alternativeName>
        <fullName evidence="7">Peptidoglycan lytic transglycosylase</fullName>
    </alternativeName>
    <alternativeName>
        <fullName evidence="7">Peptidoglycan polymerization terminase</fullName>
    </alternativeName>
</protein>
<dbReference type="NCBIfam" id="TIGR00247">
    <property type="entry name" value="endolytic transglycosylase MltG"/>
    <property type="match status" value="1"/>
</dbReference>
<evidence type="ECO:0000256" key="2">
    <source>
        <dbReference type="ARBA" id="ARBA00022692"/>
    </source>
</evidence>
<gene>
    <name evidence="7" type="primary">mltG</name>
    <name evidence="8" type="ORF">SAMN05216366_10486</name>
</gene>
<evidence type="ECO:0000256" key="6">
    <source>
        <dbReference type="ARBA" id="ARBA00023316"/>
    </source>
</evidence>
<keyword evidence="4 7" id="KW-0472">Membrane</keyword>
<dbReference type="OrthoDB" id="9814591at2"/>
<dbReference type="GO" id="GO:0071555">
    <property type="term" value="P:cell wall organization"/>
    <property type="evidence" value="ECO:0007669"/>
    <property type="project" value="UniProtKB-KW"/>
</dbReference>
<sequence length="377" mass="42271">MGDLLSKIGEFKDKLGKWLSGEDVSLGNIHDGLKGSKSWIKSLTWKHWAAAAISFMLVIALMTAAFLGMDDKAAPKDLDPNQTIFVSVKQGMSASDIGDELVKHGVITNKKTFWLKVKKSDAADKFKSGTYAFKPNTPPEEIIAKLVAGETTQVKFTIPEGFGVKEIAKRLSDEGLVDEDEFLRKAKDFAPYSYIKRDKDIRYACEGFLFPDTYLLHEDPSVDGILKMMAEDMDNRLTPKMRQRAAELNLSIHELITMASLVEKEAMYAEDRPIIAQVFFKRLQIGMPLQTDTTIQYLLDAPKEDVSIKDTKIESPYNTYQIKGLPPGPVASPGMAAIEAVLYPADTDYLYFVADRQGHNHYSKTYAEHQKIVDEVR</sequence>
<dbReference type="EMBL" id="FNJQ01000004">
    <property type="protein sequence ID" value="SDO99263.1"/>
    <property type="molecule type" value="Genomic_DNA"/>
</dbReference>
<dbReference type="AlphaFoldDB" id="A0A1H0P2S4"/>
<evidence type="ECO:0000256" key="3">
    <source>
        <dbReference type="ARBA" id="ARBA00022989"/>
    </source>
</evidence>
<dbReference type="CDD" id="cd08010">
    <property type="entry name" value="MltG_like"/>
    <property type="match status" value="1"/>
</dbReference>
<dbReference type="PANTHER" id="PTHR30518:SF2">
    <property type="entry name" value="ENDOLYTIC MUREIN TRANSGLYCOSYLASE"/>
    <property type="match status" value="1"/>
</dbReference>
<dbReference type="GO" id="GO:0005886">
    <property type="term" value="C:plasma membrane"/>
    <property type="evidence" value="ECO:0007669"/>
    <property type="project" value="UniProtKB-SubCell"/>
</dbReference>
<comment type="function">
    <text evidence="7">Functions as a peptidoglycan terminase that cleaves nascent peptidoglycan strands endolytically to terminate their elongation.</text>
</comment>
<evidence type="ECO:0000256" key="1">
    <source>
        <dbReference type="ARBA" id="ARBA00022475"/>
    </source>
</evidence>
<evidence type="ECO:0000313" key="8">
    <source>
        <dbReference type="EMBL" id="SDO99263.1"/>
    </source>
</evidence>
<proteinExistence type="inferred from homology"/>
<evidence type="ECO:0000256" key="7">
    <source>
        <dbReference type="HAMAP-Rule" id="MF_02065"/>
    </source>
</evidence>
<accession>A0A1H0P2S4</accession>
<dbReference type="InterPro" id="IPR003770">
    <property type="entry name" value="MLTG-like"/>
</dbReference>
<dbReference type="RefSeq" id="WP_074571439.1">
    <property type="nucleotide sequence ID" value="NZ_FNJQ01000004.1"/>
</dbReference>
<keyword evidence="3 7" id="KW-1133">Transmembrane helix</keyword>
<keyword evidence="5 7" id="KW-0456">Lyase</keyword>
<comment type="catalytic activity">
    <reaction evidence="7">
        <text>a peptidoglycan chain = a peptidoglycan chain with N-acetyl-1,6-anhydromuramyl-[peptide] at the reducing end + a peptidoglycan chain with N-acetylglucosamine at the non-reducing end.</text>
        <dbReference type="EC" id="4.2.2.29"/>
    </reaction>
</comment>
<keyword evidence="2 7" id="KW-0812">Transmembrane</keyword>
<keyword evidence="1 7" id="KW-1003">Cell membrane</keyword>
<reference evidence="8 9" key="1">
    <citation type="submission" date="2016-10" db="EMBL/GenBank/DDBJ databases">
        <authorList>
            <person name="de Groot N.N."/>
        </authorList>
    </citation>
    <scope>NUCLEOTIDE SEQUENCE [LARGE SCALE GENOMIC DNA]</scope>
    <source>
        <strain evidence="8 9">S137</strain>
    </source>
</reference>
<keyword evidence="6 7" id="KW-0961">Cell wall biogenesis/degradation</keyword>
<dbReference type="Gene3D" id="3.30.1490.480">
    <property type="entry name" value="Endolytic murein transglycosylase"/>
    <property type="match status" value="2"/>
</dbReference>
<dbReference type="PANTHER" id="PTHR30518">
    <property type="entry name" value="ENDOLYTIC MUREIN TRANSGLYCOSYLASE"/>
    <property type="match status" value="1"/>
</dbReference>